<dbReference type="AlphaFoldDB" id="A0A168D4S7"/>
<gene>
    <name evidence="1" type="ORF">AAL_03318</name>
</gene>
<sequence length="93" mass="10275">MQVPKGWSTADILGWLIIEPKTHKATVIWKDATSEALSASIQADELRLHAKQLKVEGKGENLPVARCEYCQGTSLQGLTGTLHFNPHRRPTAK</sequence>
<comment type="caution">
    <text evidence="1">The sequence shown here is derived from an EMBL/GenBank/DDBJ whole genome shotgun (WGS) entry which is preliminary data.</text>
</comment>
<protein>
    <submittedName>
        <fullName evidence="1">Uncharacterized protein</fullName>
    </submittedName>
</protein>
<evidence type="ECO:0000313" key="2">
    <source>
        <dbReference type="Proteomes" id="UP000078544"/>
    </source>
</evidence>
<proteinExistence type="predicted"/>
<organism evidence="1 2">
    <name type="scientific">Moelleriella libera RCEF 2490</name>
    <dbReference type="NCBI Taxonomy" id="1081109"/>
    <lineage>
        <taxon>Eukaryota</taxon>
        <taxon>Fungi</taxon>
        <taxon>Dikarya</taxon>
        <taxon>Ascomycota</taxon>
        <taxon>Pezizomycotina</taxon>
        <taxon>Sordariomycetes</taxon>
        <taxon>Hypocreomycetidae</taxon>
        <taxon>Hypocreales</taxon>
        <taxon>Clavicipitaceae</taxon>
        <taxon>Moelleriella</taxon>
    </lineage>
</organism>
<accession>A0A168D4S7</accession>
<reference evidence="1 2" key="1">
    <citation type="journal article" date="2016" name="Genome Biol. Evol.">
        <title>Divergent and convergent evolution of fungal pathogenicity.</title>
        <authorList>
            <person name="Shang Y."/>
            <person name="Xiao G."/>
            <person name="Zheng P."/>
            <person name="Cen K."/>
            <person name="Zhan S."/>
            <person name="Wang C."/>
        </authorList>
    </citation>
    <scope>NUCLEOTIDE SEQUENCE [LARGE SCALE GENOMIC DNA]</scope>
    <source>
        <strain evidence="1 2">RCEF 2490</strain>
    </source>
</reference>
<keyword evidence="2" id="KW-1185">Reference proteome</keyword>
<dbReference type="Proteomes" id="UP000078544">
    <property type="component" value="Unassembled WGS sequence"/>
</dbReference>
<evidence type="ECO:0000313" key="1">
    <source>
        <dbReference type="EMBL" id="KZZ97354.1"/>
    </source>
</evidence>
<name>A0A168D4S7_9HYPO</name>
<dbReference type="EMBL" id="AZGY01000006">
    <property type="protein sequence ID" value="KZZ97354.1"/>
    <property type="molecule type" value="Genomic_DNA"/>
</dbReference>